<comment type="caution">
    <text evidence="6">The sequence shown here is derived from an EMBL/GenBank/DDBJ whole genome shotgun (WGS) entry which is preliminary data.</text>
</comment>
<protein>
    <recommendedName>
        <fullName evidence="2">diguanylate cyclase</fullName>
        <ecNumber evidence="2">2.7.7.65</ecNumber>
    </recommendedName>
</protein>
<dbReference type="PANTHER" id="PTHR45138:SF9">
    <property type="entry name" value="DIGUANYLATE CYCLASE DGCM-RELATED"/>
    <property type="match status" value="1"/>
</dbReference>
<dbReference type="Pfam" id="PF13424">
    <property type="entry name" value="TPR_12"/>
    <property type="match status" value="1"/>
</dbReference>
<dbReference type="InterPro" id="IPR043128">
    <property type="entry name" value="Rev_trsase/Diguanyl_cyclase"/>
</dbReference>
<evidence type="ECO:0000256" key="4">
    <source>
        <dbReference type="SAM" id="SignalP"/>
    </source>
</evidence>
<dbReference type="FunFam" id="3.30.70.270:FF:000001">
    <property type="entry name" value="Diguanylate cyclase domain protein"/>
    <property type="match status" value="1"/>
</dbReference>
<dbReference type="Gene3D" id="3.30.70.270">
    <property type="match status" value="1"/>
</dbReference>
<gene>
    <name evidence="6" type="ORF">DXX93_18640</name>
</gene>
<dbReference type="InterPro" id="IPR019734">
    <property type="entry name" value="TPR_rpt"/>
</dbReference>
<dbReference type="EMBL" id="QUOU01000001">
    <property type="protein sequence ID" value="REL28381.1"/>
    <property type="molecule type" value="Genomic_DNA"/>
</dbReference>
<feature type="chain" id="PRO_5017641656" description="diguanylate cyclase" evidence="4">
    <location>
        <begin position="20"/>
        <end position="621"/>
    </location>
</feature>
<evidence type="ECO:0000313" key="7">
    <source>
        <dbReference type="Proteomes" id="UP000256478"/>
    </source>
</evidence>
<organism evidence="6 7">
    <name type="scientific">Thalassotalea euphylliae</name>
    <dbReference type="NCBI Taxonomy" id="1655234"/>
    <lineage>
        <taxon>Bacteria</taxon>
        <taxon>Pseudomonadati</taxon>
        <taxon>Pseudomonadota</taxon>
        <taxon>Gammaproteobacteria</taxon>
        <taxon>Alteromonadales</taxon>
        <taxon>Colwelliaceae</taxon>
        <taxon>Thalassotalea</taxon>
    </lineage>
</organism>
<dbReference type="GO" id="GO:0052621">
    <property type="term" value="F:diguanylate cyclase activity"/>
    <property type="evidence" value="ECO:0007669"/>
    <property type="project" value="UniProtKB-EC"/>
</dbReference>
<dbReference type="NCBIfam" id="TIGR00254">
    <property type="entry name" value="GGDEF"/>
    <property type="match status" value="1"/>
</dbReference>
<proteinExistence type="predicted"/>
<dbReference type="PANTHER" id="PTHR45138">
    <property type="entry name" value="REGULATORY COMPONENTS OF SENSORY TRANSDUCTION SYSTEM"/>
    <property type="match status" value="1"/>
</dbReference>
<comment type="catalytic activity">
    <reaction evidence="3">
        <text>2 GTP = 3',3'-c-di-GMP + 2 diphosphate</text>
        <dbReference type="Rhea" id="RHEA:24898"/>
        <dbReference type="ChEBI" id="CHEBI:33019"/>
        <dbReference type="ChEBI" id="CHEBI:37565"/>
        <dbReference type="ChEBI" id="CHEBI:58805"/>
        <dbReference type="EC" id="2.7.7.65"/>
    </reaction>
</comment>
<dbReference type="RefSeq" id="WP_116009418.1">
    <property type="nucleotide sequence ID" value="NZ_QUOU01000001.1"/>
</dbReference>
<dbReference type="AlphaFoldDB" id="A0A3E0TUN3"/>
<keyword evidence="4" id="KW-0732">Signal</keyword>
<dbReference type="Proteomes" id="UP000256478">
    <property type="component" value="Unassembled WGS sequence"/>
</dbReference>
<dbReference type="InterPro" id="IPR011990">
    <property type="entry name" value="TPR-like_helical_dom_sf"/>
</dbReference>
<dbReference type="SMART" id="SM00028">
    <property type="entry name" value="TPR"/>
    <property type="match status" value="5"/>
</dbReference>
<comment type="cofactor">
    <cofactor evidence="1">
        <name>Mg(2+)</name>
        <dbReference type="ChEBI" id="CHEBI:18420"/>
    </cofactor>
</comment>
<accession>A0A3E0TUN3</accession>
<reference evidence="6 7" key="1">
    <citation type="submission" date="2018-08" db="EMBL/GenBank/DDBJ databases">
        <title>Thalassotalea euphylliae genome.</title>
        <authorList>
            <person name="Summers S."/>
            <person name="Rice S.A."/>
            <person name="Freckelton M.L."/>
            <person name="Nedved B.T."/>
            <person name="Hadfield M.G."/>
        </authorList>
    </citation>
    <scope>NUCLEOTIDE SEQUENCE [LARGE SCALE GENOMIC DNA]</scope>
    <source>
        <strain evidence="6 7">H1</strain>
    </source>
</reference>
<evidence type="ECO:0000256" key="1">
    <source>
        <dbReference type="ARBA" id="ARBA00001946"/>
    </source>
</evidence>
<sequence>MRFFFFIFSVFLTFTPVAAADIDEQLATIQQLERTQQLAELKQLLGQSSLTPIQRFSVLEAVTWHYFQHNELDASLEQGQIAQQYAKQYRLADKQASANKLIGIIYYYQGNLKQALASYQLALAYFEKTAQKIEQANVLNNIALAQSAMGRSQAALTSYLAAEPLYLAHGSEYDAIDVRANIAGLYIALRRFDQAIAMLESAVTYYQANNHQQDLARAQADLGVAHKYAGNLQQAQSRLLASLTFYQQQEDSYNLAATLHNIAEVYLLMKLPIKAQAYAEQGEMRSRDSEHSKALIGNLQVLAKVWYWREDALRAQQHLREAMNLAKKLDYQTSMASLQILNALVEAALGRPEQAIAAAQAYQSLERNRFNTELNAMLAETEALQLQQKFDILQQQTAYQAQLSHSQTVKERYFFAAATLFMLVLFLGYRKLRDFHLHKELALQVELQTEKLTKANQQLLQASLQDGLTGVQNRRSFDADIRKLWQGVTQTNQSFALLFIDIDHFKAFNDTYGHVTGDNILKAVAQVLEQSVTHNATVYRYGGGEFAILLEHSSKTQLIELFERIQAKLNTMASVAMQETITVSAGACYSDEYLGSLNEMLKRADSRLYQAKDAGRNQLVA</sequence>
<dbReference type="SMART" id="SM00267">
    <property type="entry name" value="GGDEF"/>
    <property type="match status" value="1"/>
</dbReference>
<dbReference type="Gene3D" id="1.25.40.10">
    <property type="entry name" value="Tetratricopeptide repeat domain"/>
    <property type="match status" value="2"/>
</dbReference>
<dbReference type="InterPro" id="IPR000160">
    <property type="entry name" value="GGDEF_dom"/>
</dbReference>
<evidence type="ECO:0000256" key="3">
    <source>
        <dbReference type="ARBA" id="ARBA00034247"/>
    </source>
</evidence>
<dbReference type="Pfam" id="PF00990">
    <property type="entry name" value="GGDEF"/>
    <property type="match status" value="1"/>
</dbReference>
<dbReference type="PROSITE" id="PS50887">
    <property type="entry name" value="GGDEF"/>
    <property type="match status" value="1"/>
</dbReference>
<feature type="domain" description="GGDEF" evidence="5">
    <location>
        <begin position="493"/>
        <end position="621"/>
    </location>
</feature>
<evidence type="ECO:0000256" key="2">
    <source>
        <dbReference type="ARBA" id="ARBA00012528"/>
    </source>
</evidence>
<evidence type="ECO:0000313" key="6">
    <source>
        <dbReference type="EMBL" id="REL28381.1"/>
    </source>
</evidence>
<dbReference type="CDD" id="cd01949">
    <property type="entry name" value="GGDEF"/>
    <property type="match status" value="1"/>
</dbReference>
<dbReference type="SUPFAM" id="SSF48452">
    <property type="entry name" value="TPR-like"/>
    <property type="match status" value="2"/>
</dbReference>
<dbReference type="SUPFAM" id="SSF55073">
    <property type="entry name" value="Nucleotide cyclase"/>
    <property type="match status" value="1"/>
</dbReference>
<dbReference type="EC" id="2.7.7.65" evidence="2"/>
<feature type="signal peptide" evidence="4">
    <location>
        <begin position="1"/>
        <end position="19"/>
    </location>
</feature>
<dbReference type="InterPro" id="IPR050469">
    <property type="entry name" value="Diguanylate_Cyclase"/>
</dbReference>
<name>A0A3E0TUN3_9GAMM</name>
<dbReference type="InterPro" id="IPR029787">
    <property type="entry name" value="Nucleotide_cyclase"/>
</dbReference>
<dbReference type="OrthoDB" id="9813903at2"/>
<evidence type="ECO:0000259" key="5">
    <source>
        <dbReference type="PROSITE" id="PS50887"/>
    </source>
</evidence>